<dbReference type="Pfam" id="PF09339">
    <property type="entry name" value="HTH_IclR"/>
    <property type="match status" value="1"/>
</dbReference>
<evidence type="ECO:0000256" key="3">
    <source>
        <dbReference type="ARBA" id="ARBA00023163"/>
    </source>
</evidence>
<name>W4LV09_ENTF1</name>
<feature type="domain" description="IclR-ED" evidence="5">
    <location>
        <begin position="72"/>
        <end position="260"/>
    </location>
</feature>
<protein>
    <recommendedName>
        <fullName evidence="8">IclR family transcriptional regulator</fullName>
    </recommendedName>
</protein>
<dbReference type="AlphaFoldDB" id="W4LV09"/>
<keyword evidence="3" id="KW-0804">Transcription</keyword>
<evidence type="ECO:0000259" key="4">
    <source>
        <dbReference type="PROSITE" id="PS51077"/>
    </source>
</evidence>
<dbReference type="PROSITE" id="PS51078">
    <property type="entry name" value="ICLR_ED"/>
    <property type="match status" value="1"/>
</dbReference>
<gene>
    <name evidence="6" type="ORF">ETSY1_05655</name>
</gene>
<keyword evidence="7" id="KW-1185">Reference proteome</keyword>
<evidence type="ECO:0008006" key="8">
    <source>
        <dbReference type="Google" id="ProtNLM"/>
    </source>
</evidence>
<dbReference type="Gene3D" id="3.30.450.40">
    <property type="match status" value="1"/>
</dbReference>
<evidence type="ECO:0000256" key="1">
    <source>
        <dbReference type="ARBA" id="ARBA00023015"/>
    </source>
</evidence>
<dbReference type="InterPro" id="IPR050707">
    <property type="entry name" value="HTH_MetabolicPath_Reg"/>
</dbReference>
<dbReference type="InterPro" id="IPR029016">
    <property type="entry name" value="GAF-like_dom_sf"/>
</dbReference>
<dbReference type="HOGENOM" id="CLU_062618_6_2_7"/>
<organism evidence="6 7">
    <name type="scientific">Entotheonella factor</name>
    <dbReference type="NCBI Taxonomy" id="1429438"/>
    <lineage>
        <taxon>Bacteria</taxon>
        <taxon>Pseudomonadati</taxon>
        <taxon>Nitrospinota/Tectimicrobiota group</taxon>
        <taxon>Candidatus Tectimicrobiota</taxon>
        <taxon>Candidatus Entotheonellia</taxon>
        <taxon>Candidatus Entotheonellales</taxon>
        <taxon>Candidatus Entotheonellaceae</taxon>
        <taxon>Candidatus Entotheonella</taxon>
    </lineage>
</organism>
<dbReference type="FunFam" id="1.10.10.10:FF:000056">
    <property type="entry name" value="IclR family transcriptional regulator"/>
    <property type="match status" value="1"/>
</dbReference>
<evidence type="ECO:0000259" key="5">
    <source>
        <dbReference type="PROSITE" id="PS51078"/>
    </source>
</evidence>
<evidence type="ECO:0000313" key="7">
    <source>
        <dbReference type="Proteomes" id="UP000019141"/>
    </source>
</evidence>
<dbReference type="SMART" id="SM00346">
    <property type="entry name" value="HTH_ICLR"/>
    <property type="match status" value="1"/>
</dbReference>
<feature type="domain" description="HTH iclR-type" evidence="4">
    <location>
        <begin position="9"/>
        <end position="71"/>
    </location>
</feature>
<keyword evidence="1" id="KW-0805">Transcription regulation</keyword>
<dbReference type="InterPro" id="IPR014757">
    <property type="entry name" value="Tscrpt_reg_IclR_C"/>
</dbReference>
<evidence type="ECO:0000313" key="6">
    <source>
        <dbReference type="EMBL" id="ETX01879.1"/>
    </source>
</evidence>
<dbReference type="InterPro" id="IPR036388">
    <property type="entry name" value="WH-like_DNA-bd_sf"/>
</dbReference>
<dbReference type="SUPFAM" id="SSF55781">
    <property type="entry name" value="GAF domain-like"/>
    <property type="match status" value="1"/>
</dbReference>
<proteinExistence type="predicted"/>
<dbReference type="Pfam" id="PF01614">
    <property type="entry name" value="IclR_C"/>
    <property type="match status" value="1"/>
</dbReference>
<dbReference type="EMBL" id="AZHW01000193">
    <property type="protein sequence ID" value="ETX01879.1"/>
    <property type="molecule type" value="Genomic_DNA"/>
</dbReference>
<dbReference type="PANTHER" id="PTHR30136">
    <property type="entry name" value="HELIX-TURN-HELIX TRANSCRIPTIONAL REGULATOR, ICLR FAMILY"/>
    <property type="match status" value="1"/>
</dbReference>
<dbReference type="InterPro" id="IPR005471">
    <property type="entry name" value="Tscrpt_reg_IclR_N"/>
</dbReference>
<evidence type="ECO:0000256" key="2">
    <source>
        <dbReference type="ARBA" id="ARBA00023125"/>
    </source>
</evidence>
<keyword evidence="2" id="KW-0238">DNA-binding</keyword>
<comment type="caution">
    <text evidence="6">The sequence shown here is derived from an EMBL/GenBank/DDBJ whole genome shotgun (WGS) entry which is preliminary data.</text>
</comment>
<dbReference type="GO" id="GO:0003677">
    <property type="term" value="F:DNA binding"/>
    <property type="evidence" value="ECO:0007669"/>
    <property type="project" value="UniProtKB-KW"/>
</dbReference>
<dbReference type="PANTHER" id="PTHR30136:SF24">
    <property type="entry name" value="HTH-TYPE TRANSCRIPTIONAL REPRESSOR ALLR"/>
    <property type="match status" value="1"/>
</dbReference>
<dbReference type="PROSITE" id="PS51077">
    <property type="entry name" value="HTH_ICLR"/>
    <property type="match status" value="1"/>
</dbReference>
<dbReference type="Proteomes" id="UP000019141">
    <property type="component" value="Unassembled WGS sequence"/>
</dbReference>
<dbReference type="SUPFAM" id="SSF46785">
    <property type="entry name" value="Winged helix' DNA-binding domain"/>
    <property type="match status" value="1"/>
</dbReference>
<dbReference type="GO" id="GO:0003700">
    <property type="term" value="F:DNA-binding transcription factor activity"/>
    <property type="evidence" value="ECO:0007669"/>
    <property type="project" value="TreeGrafter"/>
</dbReference>
<dbReference type="Gene3D" id="1.10.10.10">
    <property type="entry name" value="Winged helix-like DNA-binding domain superfamily/Winged helix DNA-binding domain"/>
    <property type="match status" value="1"/>
</dbReference>
<dbReference type="InterPro" id="IPR036390">
    <property type="entry name" value="WH_DNA-bd_sf"/>
</dbReference>
<reference evidence="6 7" key="1">
    <citation type="journal article" date="2014" name="Nature">
        <title>An environmental bacterial taxon with a large and distinct metabolic repertoire.</title>
        <authorList>
            <person name="Wilson M.C."/>
            <person name="Mori T."/>
            <person name="Ruckert C."/>
            <person name="Uria A.R."/>
            <person name="Helf M.J."/>
            <person name="Takada K."/>
            <person name="Gernert C."/>
            <person name="Steffens U.A."/>
            <person name="Heycke N."/>
            <person name="Schmitt S."/>
            <person name="Rinke C."/>
            <person name="Helfrich E.J."/>
            <person name="Brachmann A.O."/>
            <person name="Gurgui C."/>
            <person name="Wakimoto T."/>
            <person name="Kracht M."/>
            <person name="Crusemann M."/>
            <person name="Hentschel U."/>
            <person name="Abe I."/>
            <person name="Matsunaga S."/>
            <person name="Kalinowski J."/>
            <person name="Takeyama H."/>
            <person name="Piel J."/>
        </authorList>
    </citation>
    <scope>NUCLEOTIDE SEQUENCE [LARGE SCALE GENOMIC DNA]</scope>
    <source>
        <strain evidence="7">TSY1</strain>
    </source>
</reference>
<sequence length="260" mass="27320">MTESASARSTSLIKALRVLLTLEDASDGKGVSEIARELGLPKSAVHRLLTTFQAYGFVQQASRSRNYRLGPALARLGLRAAEQYVPREVARPYLEALAQEMGETVFLGVLAQHGVLIVDKVEHGHVLRVAPDLGTLLPLGQTALGKLLLAFCPPAEQEALLAACPAGSHSPGLPARLRAIAQQGYAVAVGEWMPDLGCVAAPIRNGQGHVIAAVAVAVPQSRMPQQQRHDPFAGGGAALPYPTLIPPVMTAAECISAALP</sequence>
<dbReference type="GO" id="GO:0045892">
    <property type="term" value="P:negative regulation of DNA-templated transcription"/>
    <property type="evidence" value="ECO:0007669"/>
    <property type="project" value="TreeGrafter"/>
</dbReference>
<accession>W4LV09</accession>